<reference evidence="1" key="1">
    <citation type="journal article" date="2015" name="Nature">
        <title>Complex archaea that bridge the gap between prokaryotes and eukaryotes.</title>
        <authorList>
            <person name="Spang A."/>
            <person name="Saw J.H."/>
            <person name="Jorgensen S.L."/>
            <person name="Zaremba-Niedzwiedzka K."/>
            <person name="Martijn J."/>
            <person name="Lind A.E."/>
            <person name="van Eijk R."/>
            <person name="Schleper C."/>
            <person name="Guy L."/>
            <person name="Ettema T.J."/>
        </authorList>
    </citation>
    <scope>NUCLEOTIDE SEQUENCE</scope>
</reference>
<sequence>MKQKFTDKELIELHKSGLSDTKISKIFKCSLPSVNKRRYKLGLVANFKNYRGERNTKEQCLNNTMEIKEKRKILIKKQYPTKEFKEKERKRNARRRETKEYQEYQRNYRFRNKFVNGMLSAMDDVKNGRYTLLQSGKNDT</sequence>
<organism evidence="1">
    <name type="scientific">marine sediment metagenome</name>
    <dbReference type="NCBI Taxonomy" id="412755"/>
    <lineage>
        <taxon>unclassified sequences</taxon>
        <taxon>metagenomes</taxon>
        <taxon>ecological metagenomes</taxon>
    </lineage>
</organism>
<name>A0A0F9Q092_9ZZZZ</name>
<accession>A0A0F9Q092</accession>
<proteinExistence type="predicted"/>
<dbReference type="EMBL" id="LAZR01005568">
    <property type="protein sequence ID" value="KKM98857.1"/>
    <property type="molecule type" value="Genomic_DNA"/>
</dbReference>
<protein>
    <submittedName>
        <fullName evidence="1">Uncharacterized protein</fullName>
    </submittedName>
</protein>
<comment type="caution">
    <text evidence="1">The sequence shown here is derived from an EMBL/GenBank/DDBJ whole genome shotgun (WGS) entry which is preliminary data.</text>
</comment>
<dbReference type="AlphaFoldDB" id="A0A0F9Q092"/>
<gene>
    <name evidence="1" type="ORF">LCGC14_1153750</name>
</gene>
<evidence type="ECO:0000313" key="1">
    <source>
        <dbReference type="EMBL" id="KKM98857.1"/>
    </source>
</evidence>